<evidence type="ECO:0000256" key="1">
    <source>
        <dbReference type="ARBA" id="ARBA00022679"/>
    </source>
</evidence>
<dbReference type="PROSITE" id="PS51186">
    <property type="entry name" value="GNAT"/>
    <property type="match status" value="1"/>
</dbReference>
<evidence type="ECO:0000256" key="2">
    <source>
        <dbReference type="ARBA" id="ARBA00023315"/>
    </source>
</evidence>
<evidence type="ECO:0000259" key="5">
    <source>
        <dbReference type="PROSITE" id="PS51186"/>
    </source>
</evidence>
<name>A0A5B8W9I1_9SPHI</name>
<dbReference type="AlphaFoldDB" id="A0A5B8W9I1"/>
<gene>
    <name evidence="6" type="ORF">FSB76_18475</name>
</gene>
<comment type="catalytic activity">
    <reaction evidence="4">
        <text>L-methionine sulfone + acetyl-CoA = N-acetyl-L-methionine sulfone + CoA + H(+)</text>
        <dbReference type="Rhea" id="RHEA:47656"/>
        <dbReference type="ChEBI" id="CHEBI:15378"/>
        <dbReference type="ChEBI" id="CHEBI:57287"/>
        <dbReference type="ChEBI" id="CHEBI:57288"/>
        <dbReference type="ChEBI" id="CHEBI:87824"/>
        <dbReference type="ChEBI" id="CHEBI:87825"/>
    </reaction>
</comment>
<keyword evidence="2" id="KW-0012">Acyltransferase</keyword>
<dbReference type="GO" id="GO:0016747">
    <property type="term" value="F:acyltransferase activity, transferring groups other than amino-acyl groups"/>
    <property type="evidence" value="ECO:0007669"/>
    <property type="project" value="InterPro"/>
</dbReference>
<keyword evidence="7" id="KW-1185">Reference proteome</keyword>
<evidence type="ECO:0000256" key="4">
    <source>
        <dbReference type="ARBA" id="ARBA00051334"/>
    </source>
</evidence>
<dbReference type="EMBL" id="CP042437">
    <property type="protein sequence ID" value="QEC80544.1"/>
    <property type="molecule type" value="Genomic_DNA"/>
</dbReference>
<dbReference type="OrthoDB" id="9799096at2"/>
<dbReference type="PANTHER" id="PTHR43072:SF23">
    <property type="entry name" value="UPF0039 PROTEIN C11D3.02C"/>
    <property type="match status" value="1"/>
</dbReference>
<feature type="domain" description="N-acetyltransferase" evidence="5">
    <location>
        <begin position="1"/>
        <end position="158"/>
    </location>
</feature>
<reference evidence="6 7" key="1">
    <citation type="journal article" date="2013" name="J. Microbiol.">
        <title>Mucilaginibacter ginsenosidivorax sp. nov., with ginsenoside converting activity isolated from sediment.</title>
        <authorList>
            <person name="Kim J.K."/>
            <person name="Choi T.E."/>
            <person name="Liu Q.M."/>
            <person name="Park H.Y."/>
            <person name="Yi T.H."/>
            <person name="Yoon M.H."/>
            <person name="Kim S.C."/>
            <person name="Im W.T."/>
        </authorList>
    </citation>
    <scope>NUCLEOTIDE SEQUENCE [LARGE SCALE GENOMIC DNA]</scope>
    <source>
        <strain evidence="6 7">KHI28</strain>
    </source>
</reference>
<dbReference type="InterPro" id="IPR016181">
    <property type="entry name" value="Acyl_CoA_acyltransferase"/>
</dbReference>
<comment type="catalytic activity">
    <reaction evidence="3">
        <text>L-methionine sulfoximine + acetyl-CoA = N-acetyl-L-methionine sulfoximine + CoA + H(+)</text>
        <dbReference type="Rhea" id="RHEA:47660"/>
        <dbReference type="ChEBI" id="CHEBI:15378"/>
        <dbReference type="ChEBI" id="CHEBI:57287"/>
        <dbReference type="ChEBI" id="CHEBI:57288"/>
        <dbReference type="ChEBI" id="CHEBI:87826"/>
        <dbReference type="ChEBI" id="CHEBI:87827"/>
    </reaction>
</comment>
<sequence length="169" mass="19278">MIRQASIKDAGDILDIYNDAILNTTAVYSYEPHTINMRLEWLEEKKRNNIPVFVAEADGKVAGFASYGPFRAWAAYQYTIEHSVYVHKSYRQQGIAGKLLVHLIETVKQKQVHTIIAGIDANNIASISLHQKLGFAEIGTFKQVGYKFNNWLDLKFMQLILDNDFKPDN</sequence>
<evidence type="ECO:0000256" key="3">
    <source>
        <dbReference type="ARBA" id="ARBA00050603"/>
    </source>
</evidence>
<dbReference type="KEGG" id="mgk:FSB76_18475"/>
<protein>
    <submittedName>
        <fullName evidence="6">N-acetyltransferase</fullName>
    </submittedName>
</protein>
<dbReference type="PANTHER" id="PTHR43072">
    <property type="entry name" value="N-ACETYLTRANSFERASE"/>
    <property type="match status" value="1"/>
</dbReference>
<evidence type="ECO:0000313" key="7">
    <source>
        <dbReference type="Proteomes" id="UP000321362"/>
    </source>
</evidence>
<dbReference type="SUPFAM" id="SSF55729">
    <property type="entry name" value="Acyl-CoA N-acyltransferases (Nat)"/>
    <property type="match status" value="1"/>
</dbReference>
<organism evidence="6 7">
    <name type="scientific">Mucilaginibacter ginsenosidivorax</name>
    <dbReference type="NCBI Taxonomy" id="862126"/>
    <lineage>
        <taxon>Bacteria</taxon>
        <taxon>Pseudomonadati</taxon>
        <taxon>Bacteroidota</taxon>
        <taxon>Sphingobacteriia</taxon>
        <taxon>Sphingobacteriales</taxon>
        <taxon>Sphingobacteriaceae</taxon>
        <taxon>Mucilaginibacter</taxon>
    </lineage>
</organism>
<dbReference type="Gene3D" id="3.40.630.30">
    <property type="match status" value="1"/>
</dbReference>
<dbReference type="CDD" id="cd04301">
    <property type="entry name" value="NAT_SF"/>
    <property type="match status" value="1"/>
</dbReference>
<accession>A0A5B8W9I1</accession>
<evidence type="ECO:0000313" key="6">
    <source>
        <dbReference type="EMBL" id="QEC80544.1"/>
    </source>
</evidence>
<dbReference type="Proteomes" id="UP000321362">
    <property type="component" value="Chromosome"/>
</dbReference>
<dbReference type="FunFam" id="3.40.630.30:FF:000026">
    <property type="entry name" value="Phosphinothricin acetyltransferase"/>
    <property type="match status" value="1"/>
</dbReference>
<proteinExistence type="predicted"/>
<dbReference type="InterPro" id="IPR000182">
    <property type="entry name" value="GNAT_dom"/>
</dbReference>
<keyword evidence="1 6" id="KW-0808">Transferase</keyword>
<dbReference type="Pfam" id="PF00583">
    <property type="entry name" value="Acetyltransf_1"/>
    <property type="match status" value="1"/>
</dbReference>